<evidence type="ECO:0000313" key="2">
    <source>
        <dbReference type="Proteomes" id="UP000192578"/>
    </source>
</evidence>
<accession>A0A9X6RJZ1</accession>
<dbReference type="EMBL" id="MTYJ01000198">
    <property type="protein sequence ID" value="OWA50643.1"/>
    <property type="molecule type" value="Genomic_DNA"/>
</dbReference>
<reference evidence="2" key="1">
    <citation type="submission" date="2017-01" db="EMBL/GenBank/DDBJ databases">
        <title>Comparative genomics of anhydrobiosis in the tardigrade Hypsibius dujardini.</title>
        <authorList>
            <person name="Yoshida Y."/>
            <person name="Koutsovoulos G."/>
            <person name="Laetsch D."/>
            <person name="Stevens L."/>
            <person name="Kumar S."/>
            <person name="Horikawa D."/>
            <person name="Ishino K."/>
            <person name="Komine S."/>
            <person name="Tomita M."/>
            <person name="Blaxter M."/>
            <person name="Arakawa K."/>
        </authorList>
    </citation>
    <scope>NUCLEOTIDE SEQUENCE [LARGE SCALE GENOMIC DNA]</scope>
    <source>
        <strain evidence="2">Z151</strain>
    </source>
</reference>
<proteinExistence type="predicted"/>
<dbReference type="AlphaFoldDB" id="A0A9X6RJZ1"/>
<organism evidence="1 2">
    <name type="scientific">Hypsibius exemplaris</name>
    <name type="common">Freshwater tardigrade</name>
    <dbReference type="NCBI Taxonomy" id="2072580"/>
    <lineage>
        <taxon>Eukaryota</taxon>
        <taxon>Metazoa</taxon>
        <taxon>Ecdysozoa</taxon>
        <taxon>Tardigrada</taxon>
        <taxon>Eutardigrada</taxon>
        <taxon>Parachela</taxon>
        <taxon>Hypsibioidea</taxon>
        <taxon>Hypsibiidae</taxon>
        <taxon>Hypsibius</taxon>
    </lineage>
</organism>
<sequence length="229" mass="26046">MQRCVTSNTQRVVLAHAPMRTVHVPMRLIAIPFERNDTGRVVATCTFYQTRWYECIDVSDCRRGNNHCRGGTPWRGYYTGTITEGFQGNITAKAINNAATSTSGQPQDSCVTSASALPLLYYCRIEKNENVRVTWFRFHKECCSGTCRTIIVEEPNPPSTMKLQKDDVVKSLDGYPGMDATVYCYFYEKDEFNCAVSRHYTDTTVAIEALRCKYADHCLRKQCPNQKQS</sequence>
<dbReference type="Proteomes" id="UP000192578">
    <property type="component" value="Unassembled WGS sequence"/>
</dbReference>
<comment type="caution">
    <text evidence="1">The sequence shown here is derived from an EMBL/GenBank/DDBJ whole genome shotgun (WGS) entry which is preliminary data.</text>
</comment>
<name>A0A9X6RJZ1_HYPEX</name>
<gene>
    <name evidence="1" type="ORF">BV898_15153</name>
</gene>
<protein>
    <submittedName>
        <fullName evidence="1">Uncharacterized protein</fullName>
    </submittedName>
</protein>
<keyword evidence="2" id="KW-1185">Reference proteome</keyword>
<evidence type="ECO:0000313" key="1">
    <source>
        <dbReference type="EMBL" id="OWA50643.1"/>
    </source>
</evidence>